<keyword evidence="2 6" id="KW-1003">Cell membrane</keyword>
<keyword evidence="8" id="KW-1185">Reference proteome</keyword>
<keyword evidence="3 6" id="KW-0812">Transmembrane</keyword>
<dbReference type="PhylomeDB" id="B4LJQ2"/>
<keyword evidence="6" id="KW-0807">Transducer</keyword>
<reference evidence="7 8" key="1">
    <citation type="journal article" date="2007" name="Nature">
        <title>Evolution of genes and genomes on the Drosophila phylogeny.</title>
        <authorList>
            <consortium name="Drosophila 12 Genomes Consortium"/>
            <person name="Clark A.G."/>
            <person name="Eisen M.B."/>
            <person name="Smith D.R."/>
            <person name="Bergman C.M."/>
            <person name="Oliver B."/>
            <person name="Markow T.A."/>
            <person name="Kaufman T.C."/>
            <person name="Kellis M."/>
            <person name="Gelbart W."/>
            <person name="Iyer V.N."/>
            <person name="Pollard D.A."/>
            <person name="Sackton T.B."/>
            <person name="Larracuente A.M."/>
            <person name="Singh N.D."/>
            <person name="Abad J.P."/>
            <person name="Abt D.N."/>
            <person name="Adryan B."/>
            <person name="Aguade M."/>
            <person name="Akashi H."/>
            <person name="Anderson W.W."/>
            <person name="Aquadro C.F."/>
            <person name="Ardell D.H."/>
            <person name="Arguello R."/>
            <person name="Artieri C.G."/>
            <person name="Barbash D.A."/>
            <person name="Barker D."/>
            <person name="Barsanti P."/>
            <person name="Batterham P."/>
            <person name="Batzoglou S."/>
            <person name="Begun D."/>
            <person name="Bhutkar A."/>
            <person name="Blanco E."/>
            <person name="Bosak S.A."/>
            <person name="Bradley R.K."/>
            <person name="Brand A.D."/>
            <person name="Brent M.R."/>
            <person name="Brooks A.N."/>
            <person name="Brown R.H."/>
            <person name="Butlin R.K."/>
            <person name="Caggese C."/>
            <person name="Calvi B.R."/>
            <person name="Bernardo de Carvalho A."/>
            <person name="Caspi A."/>
            <person name="Castrezana S."/>
            <person name="Celniker S.E."/>
            <person name="Chang J.L."/>
            <person name="Chapple C."/>
            <person name="Chatterji S."/>
            <person name="Chinwalla A."/>
            <person name="Civetta A."/>
            <person name="Clifton S.W."/>
            <person name="Comeron J.M."/>
            <person name="Costello J.C."/>
            <person name="Coyne J.A."/>
            <person name="Daub J."/>
            <person name="David R.G."/>
            <person name="Delcher A.L."/>
            <person name="Delehaunty K."/>
            <person name="Do C.B."/>
            <person name="Ebling H."/>
            <person name="Edwards K."/>
            <person name="Eickbush T."/>
            <person name="Evans J.D."/>
            <person name="Filipski A."/>
            <person name="Findeiss S."/>
            <person name="Freyhult E."/>
            <person name="Fulton L."/>
            <person name="Fulton R."/>
            <person name="Garcia A.C."/>
            <person name="Gardiner A."/>
            <person name="Garfield D.A."/>
            <person name="Garvin B.E."/>
            <person name="Gibson G."/>
            <person name="Gilbert D."/>
            <person name="Gnerre S."/>
            <person name="Godfrey J."/>
            <person name="Good R."/>
            <person name="Gotea V."/>
            <person name="Gravely B."/>
            <person name="Greenberg A.J."/>
            <person name="Griffiths-Jones S."/>
            <person name="Gross S."/>
            <person name="Guigo R."/>
            <person name="Gustafson E.A."/>
            <person name="Haerty W."/>
            <person name="Hahn M.W."/>
            <person name="Halligan D.L."/>
            <person name="Halpern A.L."/>
            <person name="Halter G.M."/>
            <person name="Han M.V."/>
            <person name="Heger A."/>
            <person name="Hillier L."/>
            <person name="Hinrichs A.S."/>
            <person name="Holmes I."/>
            <person name="Hoskins R.A."/>
            <person name="Hubisz M.J."/>
            <person name="Hultmark D."/>
            <person name="Huntley M.A."/>
            <person name="Jaffe D.B."/>
            <person name="Jagadeeshan S."/>
            <person name="Jeck W.R."/>
            <person name="Johnson J."/>
            <person name="Jones C.D."/>
            <person name="Jordan W.C."/>
            <person name="Karpen G.H."/>
            <person name="Kataoka E."/>
            <person name="Keightley P.D."/>
            <person name="Kheradpour P."/>
            <person name="Kirkness E.F."/>
            <person name="Koerich L.B."/>
            <person name="Kristiansen K."/>
            <person name="Kudrna D."/>
            <person name="Kulathinal R.J."/>
            <person name="Kumar S."/>
            <person name="Kwok R."/>
            <person name="Lander E."/>
            <person name="Langley C.H."/>
            <person name="Lapoint R."/>
            <person name="Lazzaro B.P."/>
            <person name="Lee S.J."/>
            <person name="Levesque L."/>
            <person name="Li R."/>
            <person name="Lin C.F."/>
            <person name="Lin M.F."/>
            <person name="Lindblad-Toh K."/>
            <person name="Llopart A."/>
            <person name="Long M."/>
            <person name="Low L."/>
            <person name="Lozovsky E."/>
            <person name="Lu J."/>
            <person name="Luo M."/>
            <person name="Machado C.A."/>
            <person name="Makalowski W."/>
            <person name="Marzo M."/>
            <person name="Matsuda M."/>
            <person name="Matzkin L."/>
            <person name="McAllister B."/>
            <person name="McBride C.S."/>
            <person name="McKernan B."/>
            <person name="McKernan K."/>
            <person name="Mendez-Lago M."/>
            <person name="Minx P."/>
            <person name="Mollenhauer M.U."/>
            <person name="Montooth K."/>
            <person name="Mount S.M."/>
            <person name="Mu X."/>
            <person name="Myers E."/>
            <person name="Negre B."/>
            <person name="Newfeld S."/>
            <person name="Nielsen R."/>
            <person name="Noor M.A."/>
            <person name="O'Grady P."/>
            <person name="Pachter L."/>
            <person name="Papaceit M."/>
            <person name="Parisi M.J."/>
            <person name="Parisi M."/>
            <person name="Parts L."/>
            <person name="Pedersen J.S."/>
            <person name="Pesole G."/>
            <person name="Phillippy A.M."/>
            <person name="Ponting C.P."/>
            <person name="Pop M."/>
            <person name="Porcelli D."/>
            <person name="Powell J.R."/>
            <person name="Prohaska S."/>
            <person name="Pruitt K."/>
            <person name="Puig M."/>
            <person name="Quesneville H."/>
            <person name="Ram K.R."/>
            <person name="Rand D."/>
            <person name="Rasmussen M.D."/>
            <person name="Reed L.K."/>
            <person name="Reenan R."/>
            <person name="Reily A."/>
            <person name="Remington K.A."/>
            <person name="Rieger T.T."/>
            <person name="Ritchie M.G."/>
            <person name="Robin C."/>
            <person name="Rogers Y.H."/>
            <person name="Rohde C."/>
            <person name="Rozas J."/>
            <person name="Rubenfield M.J."/>
            <person name="Ruiz A."/>
            <person name="Russo S."/>
            <person name="Salzberg S.L."/>
            <person name="Sanchez-Gracia A."/>
            <person name="Saranga D.J."/>
            <person name="Sato H."/>
            <person name="Schaeffer S.W."/>
            <person name="Schatz M.C."/>
            <person name="Schlenke T."/>
            <person name="Schwartz R."/>
            <person name="Segarra C."/>
            <person name="Singh R.S."/>
            <person name="Sirot L."/>
            <person name="Sirota M."/>
            <person name="Sisneros N.B."/>
            <person name="Smith C.D."/>
            <person name="Smith T.F."/>
            <person name="Spieth J."/>
            <person name="Stage D.E."/>
            <person name="Stark A."/>
            <person name="Stephan W."/>
            <person name="Strausberg R.L."/>
            <person name="Strempel S."/>
            <person name="Sturgill D."/>
            <person name="Sutton G."/>
            <person name="Sutton G.G."/>
            <person name="Tao W."/>
            <person name="Teichmann S."/>
            <person name="Tobari Y.N."/>
            <person name="Tomimura Y."/>
            <person name="Tsolas J.M."/>
            <person name="Valente V.L."/>
            <person name="Venter E."/>
            <person name="Venter J.C."/>
            <person name="Vicario S."/>
            <person name="Vieira F.G."/>
            <person name="Vilella A.J."/>
            <person name="Villasante A."/>
            <person name="Walenz B."/>
            <person name="Wang J."/>
            <person name="Wasserman M."/>
            <person name="Watts T."/>
            <person name="Wilson D."/>
            <person name="Wilson R.K."/>
            <person name="Wing R.A."/>
            <person name="Wolfner M.F."/>
            <person name="Wong A."/>
            <person name="Wong G.K."/>
            <person name="Wu C.I."/>
            <person name="Wu G."/>
            <person name="Yamamoto D."/>
            <person name="Yang H.P."/>
            <person name="Yang S.P."/>
            <person name="Yorke J.A."/>
            <person name="Yoshida K."/>
            <person name="Zdobnov E."/>
            <person name="Zhang P."/>
            <person name="Zhang Y."/>
            <person name="Zimin A.V."/>
            <person name="Baldwin J."/>
            <person name="Abdouelleil A."/>
            <person name="Abdulkadir J."/>
            <person name="Abebe A."/>
            <person name="Abera B."/>
            <person name="Abreu J."/>
            <person name="Acer S.C."/>
            <person name="Aftuck L."/>
            <person name="Alexander A."/>
            <person name="An P."/>
            <person name="Anderson E."/>
            <person name="Anderson S."/>
            <person name="Arachi H."/>
            <person name="Azer M."/>
            <person name="Bachantsang P."/>
            <person name="Barry A."/>
            <person name="Bayul T."/>
            <person name="Berlin A."/>
            <person name="Bessette D."/>
            <person name="Bloom T."/>
            <person name="Blye J."/>
            <person name="Boguslavskiy L."/>
            <person name="Bonnet C."/>
            <person name="Boukhgalter B."/>
            <person name="Bourzgui I."/>
            <person name="Brown A."/>
            <person name="Cahill P."/>
            <person name="Channer S."/>
            <person name="Cheshatsang Y."/>
            <person name="Chuda L."/>
            <person name="Citroen M."/>
            <person name="Collymore A."/>
            <person name="Cooke P."/>
            <person name="Costello M."/>
            <person name="D'Aco K."/>
            <person name="Daza R."/>
            <person name="De Haan G."/>
            <person name="DeGray S."/>
            <person name="DeMaso C."/>
            <person name="Dhargay N."/>
            <person name="Dooley K."/>
            <person name="Dooley E."/>
            <person name="Doricent M."/>
            <person name="Dorje P."/>
            <person name="Dorjee K."/>
            <person name="Dupes A."/>
            <person name="Elong R."/>
            <person name="Falk J."/>
            <person name="Farina A."/>
            <person name="Faro S."/>
            <person name="Ferguson D."/>
            <person name="Fisher S."/>
            <person name="Foley C.D."/>
            <person name="Franke A."/>
            <person name="Friedrich D."/>
            <person name="Gadbois L."/>
            <person name="Gearin G."/>
            <person name="Gearin C.R."/>
            <person name="Giannoukos G."/>
            <person name="Goode T."/>
            <person name="Graham J."/>
            <person name="Grandbois E."/>
            <person name="Grewal S."/>
            <person name="Gyaltsen K."/>
            <person name="Hafez N."/>
            <person name="Hagos B."/>
            <person name="Hall J."/>
            <person name="Henson C."/>
            <person name="Hollinger A."/>
            <person name="Honan T."/>
            <person name="Huard M.D."/>
            <person name="Hughes L."/>
            <person name="Hurhula B."/>
            <person name="Husby M.E."/>
            <person name="Kamat A."/>
            <person name="Kanga B."/>
            <person name="Kashin S."/>
            <person name="Khazanovich D."/>
            <person name="Kisner P."/>
            <person name="Lance K."/>
            <person name="Lara M."/>
            <person name="Lee W."/>
            <person name="Lennon N."/>
            <person name="Letendre F."/>
            <person name="LeVine R."/>
            <person name="Lipovsky A."/>
            <person name="Liu X."/>
            <person name="Liu J."/>
            <person name="Liu S."/>
            <person name="Lokyitsang T."/>
            <person name="Lokyitsang Y."/>
            <person name="Lubonja R."/>
            <person name="Lui A."/>
            <person name="MacDonald P."/>
            <person name="Magnisalis V."/>
            <person name="Maru K."/>
            <person name="Matthews C."/>
            <person name="McCusker W."/>
            <person name="McDonough S."/>
            <person name="Mehta T."/>
            <person name="Meldrim J."/>
            <person name="Meneus L."/>
            <person name="Mihai O."/>
            <person name="Mihalev A."/>
            <person name="Mihova T."/>
            <person name="Mittelman R."/>
            <person name="Mlenga V."/>
            <person name="Montmayeur A."/>
            <person name="Mulrain L."/>
            <person name="Navidi A."/>
            <person name="Naylor J."/>
            <person name="Negash T."/>
            <person name="Nguyen T."/>
            <person name="Nguyen N."/>
            <person name="Nicol R."/>
            <person name="Norbu C."/>
            <person name="Norbu N."/>
            <person name="Novod N."/>
            <person name="O'Neill B."/>
            <person name="Osman S."/>
            <person name="Markiewicz E."/>
            <person name="Oyono O.L."/>
            <person name="Patti C."/>
            <person name="Phunkhang P."/>
            <person name="Pierre F."/>
            <person name="Priest M."/>
            <person name="Raghuraman S."/>
            <person name="Rege F."/>
            <person name="Reyes R."/>
            <person name="Rise C."/>
            <person name="Rogov P."/>
            <person name="Ross K."/>
            <person name="Ryan E."/>
            <person name="Settipalli S."/>
            <person name="Shea T."/>
            <person name="Sherpa N."/>
            <person name="Shi L."/>
            <person name="Shih D."/>
            <person name="Sparrow T."/>
            <person name="Spaulding J."/>
            <person name="Stalker J."/>
            <person name="Stange-Thomann N."/>
            <person name="Stavropoulos S."/>
            <person name="Stone C."/>
            <person name="Strader C."/>
            <person name="Tesfaye S."/>
            <person name="Thomson T."/>
            <person name="Thoulutsang Y."/>
            <person name="Thoulutsang D."/>
            <person name="Topham K."/>
            <person name="Topping I."/>
            <person name="Tsamla T."/>
            <person name="Vassiliev H."/>
            <person name="Vo A."/>
            <person name="Wangchuk T."/>
            <person name="Wangdi T."/>
            <person name="Weiand M."/>
            <person name="Wilkinson J."/>
            <person name="Wilson A."/>
            <person name="Yadav S."/>
            <person name="Young G."/>
            <person name="Yu Q."/>
            <person name="Zembek L."/>
            <person name="Zhong D."/>
            <person name="Zimmer A."/>
            <person name="Zwirko Z."/>
            <person name="Jaffe D.B."/>
            <person name="Alvarez P."/>
            <person name="Brockman W."/>
            <person name="Butler J."/>
            <person name="Chin C."/>
            <person name="Gnerre S."/>
            <person name="Grabherr M."/>
            <person name="Kleber M."/>
            <person name="Mauceli E."/>
            <person name="MacCallum I."/>
        </authorList>
    </citation>
    <scope>NUCLEOTIDE SEQUENCE [LARGE SCALE GENOMIC DNA]</scope>
    <source>
        <strain evidence="8">Tucson 15010-1051.87</strain>
    </source>
</reference>
<dbReference type="FunCoup" id="B4LJQ2">
    <property type="interactions" value="16"/>
</dbReference>
<accession>B4LJQ2</accession>
<dbReference type="Pfam" id="PF08395">
    <property type="entry name" value="7tm_7"/>
    <property type="match status" value="1"/>
</dbReference>
<feature type="transmembrane region" description="Helical" evidence="6">
    <location>
        <begin position="241"/>
        <end position="263"/>
    </location>
</feature>
<keyword evidence="6" id="KW-0675">Receptor</keyword>
<proteinExistence type="inferred from homology"/>
<protein>
    <recommendedName>
        <fullName evidence="6">Gustatory receptor</fullName>
    </recommendedName>
</protein>
<dbReference type="OMA" id="RETWLTR"/>
<evidence type="ECO:0000313" key="7">
    <source>
        <dbReference type="EMBL" id="EDW60561.1"/>
    </source>
</evidence>
<evidence type="ECO:0000256" key="2">
    <source>
        <dbReference type="ARBA" id="ARBA00022475"/>
    </source>
</evidence>
<feature type="transmembrane region" description="Helical" evidence="6">
    <location>
        <begin position="349"/>
        <end position="369"/>
    </location>
</feature>
<evidence type="ECO:0000256" key="4">
    <source>
        <dbReference type="ARBA" id="ARBA00022989"/>
    </source>
</evidence>
<keyword evidence="4 6" id="KW-1133">Transmembrane helix</keyword>
<dbReference type="GO" id="GO:0007165">
    <property type="term" value="P:signal transduction"/>
    <property type="evidence" value="ECO:0007669"/>
    <property type="project" value="UniProtKB-KW"/>
</dbReference>
<feature type="transmembrane region" description="Helical" evidence="6">
    <location>
        <begin position="70"/>
        <end position="91"/>
    </location>
</feature>
<dbReference type="InParanoid" id="B4LJQ2"/>
<dbReference type="InterPro" id="IPR013604">
    <property type="entry name" value="7TM_chemorcpt"/>
</dbReference>
<dbReference type="GO" id="GO:0005886">
    <property type="term" value="C:plasma membrane"/>
    <property type="evidence" value="ECO:0007669"/>
    <property type="project" value="UniProtKB-SubCell"/>
</dbReference>
<keyword evidence="5 6" id="KW-0472">Membrane</keyword>
<comment type="subcellular location">
    <subcellularLocation>
        <location evidence="1 6">Cell membrane</location>
        <topology evidence="1 6">Multi-pass membrane protein</topology>
    </subcellularLocation>
</comment>
<sequence length="375" mass="43653">MVGSWLLQCYHNYALLVGVTSYRRVAGSFSQTWLTRSYALAMNVLTLTLLPGLLWFSTQYIKTINWFPNLITFTTYILYTMSYVSIAYTLISRGSRDKALLEVERIVNRLKGQQKVHNVLDTEGSCGSLAYLFQLKLGSLLYLCLSGMISCLMMPNINNWTPVICAFFFGNTMNIPLLAIYRYFLALWDIAYCYQYLNSELEHFMSSVRHRYPTNAELEELQRLRSLHSLLTRCTLRINKIYGLLLLTIRFDILAFCVVYGYWGILFSFSVHSPMYLRVFGVVNYNMRLLDFYLLNFMSDQTVGFQSAAHHVLSEGYWFKELDAYVLYVCTSKLTLWVCGLYKVNRSCWFQMIGSIFGFSILLLQFHLLSNKYTL</sequence>
<dbReference type="KEGG" id="dvi:6625668"/>
<comment type="similarity">
    <text evidence="6">Belongs to the insect chemoreceptor superfamily. Gustatory receptor (GR) family.</text>
</comment>
<evidence type="ECO:0000256" key="3">
    <source>
        <dbReference type="ARBA" id="ARBA00022692"/>
    </source>
</evidence>
<dbReference type="EMBL" id="CH940648">
    <property type="protein sequence ID" value="EDW60561.1"/>
    <property type="molecule type" value="Genomic_DNA"/>
</dbReference>
<comment type="function">
    <text evidence="6">Gustatory receptor which mediates acceptance or avoidance behavior, depending on its substrates.</text>
</comment>
<dbReference type="OrthoDB" id="8043605at2759"/>
<dbReference type="Proteomes" id="UP000008792">
    <property type="component" value="Unassembled WGS sequence"/>
</dbReference>
<evidence type="ECO:0000313" key="8">
    <source>
        <dbReference type="Proteomes" id="UP000008792"/>
    </source>
</evidence>
<comment type="caution">
    <text evidence="6">Lacks conserved residue(s) required for the propagation of feature annotation.</text>
</comment>
<organism evidence="7 8">
    <name type="scientific">Drosophila virilis</name>
    <name type="common">Fruit fly</name>
    <dbReference type="NCBI Taxonomy" id="7244"/>
    <lineage>
        <taxon>Eukaryota</taxon>
        <taxon>Metazoa</taxon>
        <taxon>Ecdysozoa</taxon>
        <taxon>Arthropoda</taxon>
        <taxon>Hexapoda</taxon>
        <taxon>Insecta</taxon>
        <taxon>Pterygota</taxon>
        <taxon>Neoptera</taxon>
        <taxon>Endopterygota</taxon>
        <taxon>Diptera</taxon>
        <taxon>Brachycera</taxon>
        <taxon>Muscomorpha</taxon>
        <taxon>Ephydroidea</taxon>
        <taxon>Drosophilidae</taxon>
        <taxon>Drosophila</taxon>
    </lineage>
</organism>
<evidence type="ECO:0000256" key="5">
    <source>
        <dbReference type="ARBA" id="ARBA00023136"/>
    </source>
</evidence>
<dbReference type="eggNOG" id="ENOG502TBUU">
    <property type="taxonomic scope" value="Eukaryota"/>
</dbReference>
<dbReference type="AlphaFoldDB" id="B4LJQ2"/>
<dbReference type="GO" id="GO:0050909">
    <property type="term" value="P:sensory perception of taste"/>
    <property type="evidence" value="ECO:0007669"/>
    <property type="project" value="InterPro"/>
</dbReference>
<dbReference type="HOGENOM" id="CLU_043996_0_0_1"/>
<gene>
    <name evidence="7" type="primary">Dvir\GJ20791</name>
    <name evidence="7" type="ORF">Dvir_GJ20791</name>
</gene>
<evidence type="ECO:0000256" key="6">
    <source>
        <dbReference type="RuleBase" id="RU363108"/>
    </source>
</evidence>
<evidence type="ECO:0000256" key="1">
    <source>
        <dbReference type="ARBA" id="ARBA00004651"/>
    </source>
</evidence>
<name>B4LJQ2_DROVI</name>
<feature type="transmembrane region" description="Helical" evidence="6">
    <location>
        <begin position="38"/>
        <end position="58"/>
    </location>
</feature>